<dbReference type="AlphaFoldDB" id="A0ABD2C267"/>
<comment type="caution">
    <text evidence="1">The sequence shown here is derived from an EMBL/GenBank/DDBJ whole genome shotgun (WGS) entry which is preliminary data.</text>
</comment>
<dbReference type="EMBL" id="JAUDFV010000022">
    <property type="protein sequence ID" value="KAL2739115.1"/>
    <property type="molecule type" value="Genomic_DNA"/>
</dbReference>
<sequence>MCRIWERSVERKAASELVCQISFW</sequence>
<protein>
    <submittedName>
        <fullName evidence="1">Uncharacterized protein</fullName>
    </submittedName>
</protein>
<evidence type="ECO:0000313" key="2">
    <source>
        <dbReference type="Proteomes" id="UP001607302"/>
    </source>
</evidence>
<dbReference type="Proteomes" id="UP001607302">
    <property type="component" value="Unassembled WGS sequence"/>
</dbReference>
<proteinExistence type="predicted"/>
<name>A0ABD2C267_VESSQ</name>
<accession>A0ABD2C267</accession>
<organism evidence="1 2">
    <name type="scientific">Vespula squamosa</name>
    <name type="common">Southern yellow jacket</name>
    <name type="synonym">Wasp</name>
    <dbReference type="NCBI Taxonomy" id="30214"/>
    <lineage>
        <taxon>Eukaryota</taxon>
        <taxon>Metazoa</taxon>
        <taxon>Ecdysozoa</taxon>
        <taxon>Arthropoda</taxon>
        <taxon>Hexapoda</taxon>
        <taxon>Insecta</taxon>
        <taxon>Pterygota</taxon>
        <taxon>Neoptera</taxon>
        <taxon>Endopterygota</taxon>
        <taxon>Hymenoptera</taxon>
        <taxon>Apocrita</taxon>
        <taxon>Aculeata</taxon>
        <taxon>Vespoidea</taxon>
        <taxon>Vespidae</taxon>
        <taxon>Vespinae</taxon>
        <taxon>Vespula</taxon>
    </lineage>
</organism>
<gene>
    <name evidence="1" type="ORF">V1478_001258</name>
</gene>
<evidence type="ECO:0000313" key="1">
    <source>
        <dbReference type="EMBL" id="KAL2739115.1"/>
    </source>
</evidence>
<keyword evidence="2" id="KW-1185">Reference proteome</keyword>
<reference evidence="1 2" key="1">
    <citation type="journal article" date="2024" name="Ann. Entomol. Soc. Am.">
        <title>Genomic analyses of the southern and eastern yellowjacket wasps (Hymenoptera: Vespidae) reveal evolutionary signatures of social life.</title>
        <authorList>
            <person name="Catto M.A."/>
            <person name="Caine P.B."/>
            <person name="Orr S.E."/>
            <person name="Hunt B.G."/>
            <person name="Goodisman M.A.D."/>
        </authorList>
    </citation>
    <scope>NUCLEOTIDE SEQUENCE [LARGE SCALE GENOMIC DNA]</scope>
    <source>
        <strain evidence="1">233</strain>
        <tissue evidence="1">Head and thorax</tissue>
    </source>
</reference>